<reference evidence="1" key="1">
    <citation type="submission" date="2021-03" db="EMBL/GenBank/DDBJ databases">
        <title>Draft genome sequence of rust myrtle Austropuccinia psidii MF-1, a brazilian biotype.</title>
        <authorList>
            <person name="Quecine M.C."/>
            <person name="Pachon D.M.R."/>
            <person name="Bonatelli M.L."/>
            <person name="Correr F.H."/>
            <person name="Franceschini L.M."/>
            <person name="Leite T.F."/>
            <person name="Margarido G.R.A."/>
            <person name="Almeida C.A."/>
            <person name="Ferrarezi J.A."/>
            <person name="Labate C.A."/>
        </authorList>
    </citation>
    <scope>NUCLEOTIDE SEQUENCE</scope>
    <source>
        <strain evidence="1">MF-1</strain>
    </source>
</reference>
<evidence type="ECO:0000313" key="1">
    <source>
        <dbReference type="EMBL" id="MBW0544177.1"/>
    </source>
</evidence>
<keyword evidence="2" id="KW-1185">Reference proteome</keyword>
<gene>
    <name evidence="1" type="ORF">O181_083892</name>
</gene>
<dbReference type="Proteomes" id="UP000765509">
    <property type="component" value="Unassembled WGS sequence"/>
</dbReference>
<accession>A0A9Q3FT67</accession>
<name>A0A9Q3FT67_9BASI</name>
<proteinExistence type="predicted"/>
<evidence type="ECO:0000313" key="2">
    <source>
        <dbReference type="Proteomes" id="UP000765509"/>
    </source>
</evidence>
<comment type="caution">
    <text evidence="1">The sequence shown here is derived from an EMBL/GenBank/DDBJ whole genome shotgun (WGS) entry which is preliminary data.</text>
</comment>
<dbReference type="CDD" id="cd00303">
    <property type="entry name" value="retropepsin_like"/>
    <property type="match status" value="1"/>
</dbReference>
<sequence>MDLDSISTQHPLQFFQKLCQMKGLCFTCLDIFDEKHKLAPNRFCPNPPASFAAKAAFMRANDNQQRPPPQQLAAIDFIETPEKSAEEPIQGEELLANLALQEVWEQLGHNNDEESPLTISSMSFKYNDPTRLTLDFFINNNGNICHGKALLDTGTFGSFINKSFVDKHSLICSLHSSPLTVQGYNGQQSDSIQHIWLGSFTLKAIDNTPYTSAL</sequence>
<dbReference type="EMBL" id="AVOT02048992">
    <property type="protein sequence ID" value="MBW0544177.1"/>
    <property type="molecule type" value="Genomic_DNA"/>
</dbReference>
<organism evidence="1 2">
    <name type="scientific">Austropuccinia psidii MF-1</name>
    <dbReference type="NCBI Taxonomy" id="1389203"/>
    <lineage>
        <taxon>Eukaryota</taxon>
        <taxon>Fungi</taxon>
        <taxon>Dikarya</taxon>
        <taxon>Basidiomycota</taxon>
        <taxon>Pucciniomycotina</taxon>
        <taxon>Pucciniomycetes</taxon>
        <taxon>Pucciniales</taxon>
        <taxon>Sphaerophragmiaceae</taxon>
        <taxon>Austropuccinia</taxon>
    </lineage>
</organism>
<dbReference type="AlphaFoldDB" id="A0A9Q3FT67"/>
<protein>
    <submittedName>
        <fullName evidence="1">Uncharacterized protein</fullName>
    </submittedName>
</protein>